<protein>
    <submittedName>
        <fullName evidence="1">Uncharacterized protein</fullName>
    </submittedName>
</protein>
<proteinExistence type="predicted"/>
<sequence length="299" mass="33855">MTYNLSALTLKDMEFDYADLQAFVRPYPNLRWLSAFEIEVEEQVAPNAAENGQRSLESLSLSHTDFFTRASQGIGHGIPFILADIRRLVLRNTVTSIDDLQHMLNAVHQPLEELYIYEPLLLRGDGGVPTLDLTKVSTLTLEVAVAIEGPGPLKWTAHHFASRHIDKACTSEINFVLTFPERWHDVRSAEADIRRIHFQSAWDTFAALLAEHLKSKVERVRIIMSNQESMERSGFLVMAQGLNEAWLQYARRRLTAAGGKSIEAGAIFRKFETQPILPRSNGTYAWEVTKHLIDCSHPT</sequence>
<dbReference type="EMBL" id="JAUEPU010000010">
    <property type="protein sequence ID" value="KAK0498994.1"/>
    <property type="molecule type" value="Genomic_DNA"/>
</dbReference>
<reference evidence="1" key="1">
    <citation type="submission" date="2023-06" db="EMBL/GenBank/DDBJ databases">
        <authorList>
            <consortium name="Lawrence Berkeley National Laboratory"/>
            <person name="Ahrendt S."/>
            <person name="Sahu N."/>
            <person name="Indic B."/>
            <person name="Wong-Bajracharya J."/>
            <person name="Merenyi Z."/>
            <person name="Ke H.-M."/>
            <person name="Monk M."/>
            <person name="Kocsube S."/>
            <person name="Drula E."/>
            <person name="Lipzen A."/>
            <person name="Balint B."/>
            <person name="Henrissat B."/>
            <person name="Andreopoulos B."/>
            <person name="Martin F.M."/>
            <person name="Harder C.B."/>
            <person name="Rigling D."/>
            <person name="Ford K.L."/>
            <person name="Foster G.D."/>
            <person name="Pangilinan J."/>
            <person name="Papanicolaou A."/>
            <person name="Barry K."/>
            <person name="LaButti K."/>
            <person name="Viragh M."/>
            <person name="Koriabine M."/>
            <person name="Yan M."/>
            <person name="Riley R."/>
            <person name="Champramary S."/>
            <person name="Plett K.L."/>
            <person name="Tsai I.J."/>
            <person name="Slot J."/>
            <person name="Sipos G."/>
            <person name="Plett J."/>
            <person name="Nagy L.G."/>
            <person name="Grigoriev I.V."/>
        </authorList>
    </citation>
    <scope>NUCLEOTIDE SEQUENCE</scope>
    <source>
        <strain evidence="1">HWK02</strain>
    </source>
</reference>
<name>A0AA39QC48_9AGAR</name>
<comment type="caution">
    <text evidence="1">The sequence shown here is derived from an EMBL/GenBank/DDBJ whole genome shotgun (WGS) entry which is preliminary data.</text>
</comment>
<evidence type="ECO:0000313" key="1">
    <source>
        <dbReference type="EMBL" id="KAK0498994.1"/>
    </source>
</evidence>
<gene>
    <name evidence="1" type="ORF">EDD18DRAFT_1154814</name>
</gene>
<dbReference type="Proteomes" id="UP001175228">
    <property type="component" value="Unassembled WGS sequence"/>
</dbReference>
<evidence type="ECO:0000313" key="2">
    <source>
        <dbReference type="Proteomes" id="UP001175228"/>
    </source>
</evidence>
<dbReference type="AlphaFoldDB" id="A0AA39QC48"/>
<organism evidence="1 2">
    <name type="scientific">Armillaria luteobubalina</name>
    <dbReference type="NCBI Taxonomy" id="153913"/>
    <lineage>
        <taxon>Eukaryota</taxon>
        <taxon>Fungi</taxon>
        <taxon>Dikarya</taxon>
        <taxon>Basidiomycota</taxon>
        <taxon>Agaricomycotina</taxon>
        <taxon>Agaricomycetes</taxon>
        <taxon>Agaricomycetidae</taxon>
        <taxon>Agaricales</taxon>
        <taxon>Marasmiineae</taxon>
        <taxon>Physalacriaceae</taxon>
        <taxon>Armillaria</taxon>
    </lineage>
</organism>
<keyword evidence="2" id="KW-1185">Reference proteome</keyword>
<accession>A0AA39QC48</accession>